<evidence type="ECO:0000256" key="2">
    <source>
        <dbReference type="ARBA" id="ARBA00004063"/>
    </source>
</evidence>
<evidence type="ECO:0000256" key="4">
    <source>
        <dbReference type="ARBA" id="ARBA00011738"/>
    </source>
</evidence>
<dbReference type="SUPFAM" id="SSF51197">
    <property type="entry name" value="Clavaminate synthase-like"/>
    <property type="match status" value="1"/>
</dbReference>
<evidence type="ECO:0000313" key="12">
    <source>
        <dbReference type="EMBL" id="APE30584.1"/>
    </source>
</evidence>
<dbReference type="KEGG" id="hsi:BOX17_06195"/>
<dbReference type="InterPro" id="IPR012774">
    <property type="entry name" value="EctD"/>
</dbReference>
<dbReference type="EC" id="1.14.11.55" evidence="10"/>
<comment type="subunit">
    <text evidence="4">Homodimer.</text>
</comment>
<dbReference type="Pfam" id="PF05721">
    <property type="entry name" value="PhyH"/>
    <property type="match status" value="1"/>
</dbReference>
<feature type="region of interest" description="Disordered" evidence="11">
    <location>
        <begin position="20"/>
        <end position="45"/>
    </location>
</feature>
<evidence type="ECO:0000256" key="7">
    <source>
        <dbReference type="ARBA" id="ARBA00023002"/>
    </source>
</evidence>
<comment type="function">
    <text evidence="2">Involved in the biosynthesis of 5-hydroxyectoine, called compatible solute, which helps organisms to survive extreme osmotic stress by acting as a highly soluble organic osmolyte. Catalyzes the 2-oxoglutarate-dependent selective hydroxylation of L-ectoine to yield (4S,5S)-5-hydroxyectoine.</text>
</comment>
<dbReference type="NCBIfam" id="TIGR02408">
    <property type="entry name" value="ectoine_ThpD"/>
    <property type="match status" value="1"/>
</dbReference>
<organism evidence="12 13">
    <name type="scientific">Halomonas aestuarii</name>
    <dbReference type="NCBI Taxonomy" id="1897729"/>
    <lineage>
        <taxon>Bacteria</taxon>
        <taxon>Pseudomonadati</taxon>
        <taxon>Pseudomonadota</taxon>
        <taxon>Gammaproteobacteria</taxon>
        <taxon>Oceanospirillales</taxon>
        <taxon>Halomonadaceae</taxon>
        <taxon>Halomonas</taxon>
    </lineage>
</organism>
<evidence type="ECO:0000256" key="10">
    <source>
        <dbReference type="NCBIfam" id="TIGR02408"/>
    </source>
</evidence>
<comment type="catalytic activity">
    <reaction evidence="9">
        <text>L-ectoine + 2-oxoglutarate + O2 = 5-hydroxyectoine + succinate + CO2</text>
        <dbReference type="Rhea" id="RHEA:45740"/>
        <dbReference type="ChEBI" id="CHEBI:15379"/>
        <dbReference type="ChEBI" id="CHEBI:16526"/>
        <dbReference type="ChEBI" id="CHEBI:16810"/>
        <dbReference type="ChEBI" id="CHEBI:30031"/>
        <dbReference type="ChEBI" id="CHEBI:58515"/>
        <dbReference type="ChEBI" id="CHEBI:85413"/>
        <dbReference type="EC" id="1.14.11.55"/>
    </reaction>
</comment>
<dbReference type="GO" id="GO:0016706">
    <property type="term" value="F:2-oxoglutarate-dependent dioxygenase activity"/>
    <property type="evidence" value="ECO:0007669"/>
    <property type="project" value="InterPro"/>
</dbReference>
<dbReference type="InterPro" id="IPR008775">
    <property type="entry name" value="Phytyl_CoA_dOase-like"/>
</dbReference>
<evidence type="ECO:0000256" key="8">
    <source>
        <dbReference type="ARBA" id="ARBA00023004"/>
    </source>
</evidence>
<dbReference type="OrthoDB" id="9791262at2"/>
<keyword evidence="13" id="KW-1185">Reference proteome</keyword>
<dbReference type="AlphaFoldDB" id="A0A1J0VEW8"/>
<accession>A0A1J0VEW8</accession>
<evidence type="ECO:0000256" key="3">
    <source>
        <dbReference type="ARBA" id="ARBA00007851"/>
    </source>
</evidence>
<evidence type="ECO:0000256" key="6">
    <source>
        <dbReference type="ARBA" id="ARBA00022964"/>
    </source>
</evidence>
<keyword evidence="6" id="KW-0223">Dioxygenase</keyword>
<proteinExistence type="inferred from homology"/>
<dbReference type="RefSeq" id="WP_071942786.1">
    <property type="nucleotide sequence ID" value="NZ_CP018139.1"/>
</dbReference>
<evidence type="ECO:0000313" key="13">
    <source>
        <dbReference type="Proteomes" id="UP000181985"/>
    </source>
</evidence>
<comment type="cofactor">
    <cofactor evidence="1">
        <name>Fe(2+)</name>
        <dbReference type="ChEBI" id="CHEBI:29033"/>
    </cofactor>
</comment>
<comment type="similarity">
    <text evidence="3">Belongs to the PhyH family. EctD subfamily.</text>
</comment>
<dbReference type="PANTHER" id="PTHR20883">
    <property type="entry name" value="PHYTANOYL-COA DIOXYGENASE DOMAIN CONTAINING 1"/>
    <property type="match status" value="1"/>
</dbReference>
<sequence length="335" mass="37367">MSVQTSSCRTLEQTRLRHAVVDSPDPQSRVRSAPRPGKDPYPTRLAEPVDMPWLARHEAVVKGRAEDGPLSQAQLDEFERKGFLFEPGVVTGDELAELRRELTALLEHDDFRGRAFSITEPQGNEIRSLFAVHFLSRLFSRLANDDRLVGRARQILGGEAYVHQSRINYKPGFEGKGFSWHSDFETWHAEDGMPAMHAVSASLVLTDNHAFNGPLMLVPGSHRVFVPCLGETPEENHRQSLKRQEIGVPGRDALRELIDRHGIEAPTGAAGGLLLFDCNVLHGSNANMSPDPRSNAFFVYNRLDNRCVAPFGASRRRPRFLAHEPGEAWSPDVPS</sequence>
<evidence type="ECO:0000256" key="11">
    <source>
        <dbReference type="SAM" id="MobiDB-lite"/>
    </source>
</evidence>
<dbReference type="Proteomes" id="UP000181985">
    <property type="component" value="Chromosome"/>
</dbReference>
<dbReference type="GO" id="GO:0005506">
    <property type="term" value="F:iron ion binding"/>
    <property type="evidence" value="ECO:0007669"/>
    <property type="project" value="UniProtKB-ARBA"/>
</dbReference>
<keyword evidence="5" id="KW-0479">Metal-binding</keyword>
<dbReference type="Gene3D" id="2.60.120.620">
    <property type="entry name" value="q2cbj1_9rhob like domain"/>
    <property type="match status" value="1"/>
</dbReference>
<evidence type="ECO:0000256" key="1">
    <source>
        <dbReference type="ARBA" id="ARBA00001954"/>
    </source>
</evidence>
<reference evidence="13" key="1">
    <citation type="submission" date="2016-11" db="EMBL/GenBank/DDBJ databases">
        <title>Halolamina sediminis sp. nov., an extremely halophilic archaeon isolated from solar salt.</title>
        <authorList>
            <person name="Koh H.-W."/>
            <person name="Rani S."/>
            <person name="Park S.-J."/>
        </authorList>
    </citation>
    <scope>NUCLEOTIDE SEQUENCE [LARGE SCALE GENOMIC DNA]</scope>
    <source>
        <strain evidence="13">Hb3</strain>
    </source>
</reference>
<keyword evidence="7" id="KW-0560">Oxidoreductase</keyword>
<protein>
    <recommendedName>
        <fullName evidence="10">Ectoine hydroxylase</fullName>
        <ecNumber evidence="10">1.14.11.55</ecNumber>
    </recommendedName>
</protein>
<keyword evidence="8" id="KW-0408">Iron</keyword>
<gene>
    <name evidence="12" type="ORF">BOX17_06195</name>
</gene>
<evidence type="ECO:0000256" key="5">
    <source>
        <dbReference type="ARBA" id="ARBA00022723"/>
    </source>
</evidence>
<name>A0A1J0VEW8_9GAMM</name>
<dbReference type="PANTHER" id="PTHR20883:SF48">
    <property type="entry name" value="ECTOINE DIOXYGENASE"/>
    <property type="match status" value="1"/>
</dbReference>
<evidence type="ECO:0000256" key="9">
    <source>
        <dbReference type="ARBA" id="ARBA00049228"/>
    </source>
</evidence>
<dbReference type="EMBL" id="CP018139">
    <property type="protein sequence ID" value="APE30584.1"/>
    <property type="molecule type" value="Genomic_DNA"/>
</dbReference>